<proteinExistence type="inferred from homology"/>
<dbReference type="Proteomes" id="UP001152888">
    <property type="component" value="Unassembled WGS sequence"/>
</dbReference>
<comment type="similarity">
    <text evidence="2">Belongs to the glycosyl hydrolase 13 family.</text>
</comment>
<name>A0A9P0PJS8_ACAOB</name>
<dbReference type="SMART" id="SM00642">
    <property type="entry name" value="Aamy"/>
    <property type="match status" value="1"/>
</dbReference>
<keyword evidence="5" id="KW-0378">Hydrolase</keyword>
<dbReference type="GO" id="GO:0005975">
    <property type="term" value="P:carbohydrate metabolic process"/>
    <property type="evidence" value="ECO:0007669"/>
    <property type="project" value="InterPro"/>
</dbReference>
<organism evidence="8 9">
    <name type="scientific">Acanthoscelides obtectus</name>
    <name type="common">Bean weevil</name>
    <name type="synonym">Bruchus obtectus</name>
    <dbReference type="NCBI Taxonomy" id="200917"/>
    <lineage>
        <taxon>Eukaryota</taxon>
        <taxon>Metazoa</taxon>
        <taxon>Ecdysozoa</taxon>
        <taxon>Arthropoda</taxon>
        <taxon>Hexapoda</taxon>
        <taxon>Insecta</taxon>
        <taxon>Pterygota</taxon>
        <taxon>Neoptera</taxon>
        <taxon>Endopterygota</taxon>
        <taxon>Coleoptera</taxon>
        <taxon>Polyphaga</taxon>
        <taxon>Cucujiformia</taxon>
        <taxon>Chrysomeloidea</taxon>
        <taxon>Chrysomelidae</taxon>
        <taxon>Bruchinae</taxon>
        <taxon>Bruchini</taxon>
        <taxon>Acanthoscelides</taxon>
    </lineage>
</organism>
<gene>
    <name evidence="8" type="ORF">ACAOBT_LOCUS15582</name>
</gene>
<feature type="chain" id="PRO_5040359987" description="alpha-glucosidase" evidence="6">
    <location>
        <begin position="18"/>
        <end position="592"/>
    </location>
</feature>
<dbReference type="AlphaFoldDB" id="A0A9P0PJS8"/>
<evidence type="ECO:0000256" key="4">
    <source>
        <dbReference type="ARBA" id="ARBA00023180"/>
    </source>
</evidence>
<evidence type="ECO:0000256" key="6">
    <source>
        <dbReference type="SAM" id="SignalP"/>
    </source>
</evidence>
<evidence type="ECO:0000313" key="9">
    <source>
        <dbReference type="Proteomes" id="UP001152888"/>
    </source>
</evidence>
<dbReference type="Pfam" id="PF00128">
    <property type="entry name" value="Alpha-amylase"/>
    <property type="match status" value="1"/>
</dbReference>
<keyword evidence="9" id="KW-1185">Reference proteome</keyword>
<dbReference type="GO" id="GO:0004558">
    <property type="term" value="F:alpha-1,4-glucosidase activity"/>
    <property type="evidence" value="ECO:0007669"/>
    <property type="project" value="UniProtKB-EC"/>
</dbReference>
<evidence type="ECO:0000259" key="7">
    <source>
        <dbReference type="SMART" id="SM00642"/>
    </source>
</evidence>
<evidence type="ECO:0000256" key="5">
    <source>
        <dbReference type="ARBA" id="ARBA00023295"/>
    </source>
</evidence>
<dbReference type="CDD" id="cd11328">
    <property type="entry name" value="AmyAc_maltase"/>
    <property type="match status" value="1"/>
</dbReference>
<dbReference type="Gene3D" id="3.20.20.80">
    <property type="entry name" value="Glycosidases"/>
    <property type="match status" value="1"/>
</dbReference>
<feature type="signal peptide" evidence="6">
    <location>
        <begin position="1"/>
        <end position="17"/>
    </location>
</feature>
<accession>A0A9P0PJS8</accession>
<dbReference type="InterPro" id="IPR045857">
    <property type="entry name" value="O16G_dom_2"/>
</dbReference>
<dbReference type="InterPro" id="IPR006047">
    <property type="entry name" value="GH13_cat_dom"/>
</dbReference>
<dbReference type="OrthoDB" id="1740265at2759"/>
<dbReference type="PANTHER" id="PTHR10357">
    <property type="entry name" value="ALPHA-AMYLASE FAMILY MEMBER"/>
    <property type="match status" value="1"/>
</dbReference>
<feature type="domain" description="Glycosyl hydrolase family 13 catalytic" evidence="7">
    <location>
        <begin position="45"/>
        <end position="454"/>
    </location>
</feature>
<evidence type="ECO:0000313" key="8">
    <source>
        <dbReference type="EMBL" id="CAH1983524.1"/>
    </source>
</evidence>
<sequence>MRFLVLVLALCLTSAQGHVVQVRDRQKIVGVTETDDWWKTGVFYQIYPRSFMDGDGDGVGDLKGVKAKLKYLKDIGITGAWLSPIFKSPGVDQGYDISDYYTVDAVFGGNAALKKVLWEAKMLGLKIILDFVPNHTSDQNEWFKKSVNGTDGYEDYYVWNEGKVDSNGTRVPPNNWVSIFKGSSWTWNEQRKKFYLHQFATQQPDLNYSNPKVMEAMKVRHHFYRETITLAKVLTYWLDQGVDGFRVDAVPYIMEDKELRDEPLTPGHKYDQNDVDCVERIYTKDIDETFDVVYAIRTHVDEYAKNKKITTRVLMSEAYADPDKTMRYYGTSDGKKLGAHFTFNFNLLTMIQNKDFKVADIAKAINLWMGKMPKIYTPNWVLGNHDNHRIASRLGSENVDPFNALTAFLPGVMVTYNGEEIGMTDGHVTCEEGQDPVAKKDCSTYNATSRDFERTPMQWDDSKNAGFTVNEKPWLPVADNYKELNVKKEKASPTSHLSIYKSLIQFRKKYVNRPSKKDKLIVGGQSKVLKLYRERDEGSYTLLFNVADVRQKVDLVKQKLLLTTKPSAQRQIGSILEDITLEPHETVILKTA</sequence>
<dbReference type="Gene3D" id="3.90.400.10">
    <property type="entry name" value="Oligo-1,6-glucosidase, Domain 2"/>
    <property type="match status" value="1"/>
</dbReference>
<dbReference type="SUPFAM" id="SSF51445">
    <property type="entry name" value="(Trans)glycosidases"/>
    <property type="match status" value="1"/>
</dbReference>
<evidence type="ECO:0000256" key="2">
    <source>
        <dbReference type="ARBA" id="ARBA00008061"/>
    </source>
</evidence>
<dbReference type="PANTHER" id="PTHR10357:SF179">
    <property type="entry name" value="NEUTRAL AND BASIC AMINO ACID TRANSPORT PROTEIN RBAT"/>
    <property type="match status" value="1"/>
</dbReference>
<comment type="catalytic activity">
    <reaction evidence="1">
        <text>Hydrolysis of terminal, non-reducing (1-&gt;4)-linked alpha-D-glucose residues with release of alpha-D-glucose.</text>
        <dbReference type="EC" id="3.2.1.20"/>
    </reaction>
</comment>
<keyword evidence="4" id="KW-0325">Glycoprotein</keyword>
<reference evidence="8" key="1">
    <citation type="submission" date="2022-03" db="EMBL/GenBank/DDBJ databases">
        <authorList>
            <person name="Sayadi A."/>
        </authorList>
    </citation>
    <scope>NUCLEOTIDE SEQUENCE</scope>
</reference>
<keyword evidence="6" id="KW-0732">Signal</keyword>
<dbReference type="EC" id="3.2.1.20" evidence="3"/>
<protein>
    <recommendedName>
        <fullName evidence="3">alpha-glucosidase</fullName>
        <ecNumber evidence="3">3.2.1.20</ecNumber>
    </recommendedName>
</protein>
<dbReference type="InterPro" id="IPR017853">
    <property type="entry name" value="GH"/>
</dbReference>
<dbReference type="EMBL" id="CAKOFQ010006940">
    <property type="protein sequence ID" value="CAH1983524.1"/>
    <property type="molecule type" value="Genomic_DNA"/>
</dbReference>
<keyword evidence="5" id="KW-0326">Glycosidase</keyword>
<dbReference type="FunFam" id="3.90.400.10:FF:000001">
    <property type="entry name" value="Maltase A3, isoform A"/>
    <property type="match status" value="1"/>
</dbReference>
<evidence type="ECO:0000256" key="3">
    <source>
        <dbReference type="ARBA" id="ARBA00012741"/>
    </source>
</evidence>
<comment type="caution">
    <text evidence="8">The sequence shown here is derived from an EMBL/GenBank/DDBJ whole genome shotgun (WGS) entry which is preliminary data.</text>
</comment>
<evidence type="ECO:0000256" key="1">
    <source>
        <dbReference type="ARBA" id="ARBA00001657"/>
    </source>
</evidence>